<sequence length="61" mass="6389">MAPRRVVVAPPTRRAPPRGVLGGTWATLTDPENASTVRAIATFGAAVAFLSSSWSELLLPT</sequence>
<gene>
    <name evidence="2" type="ORF">AAP_04591</name>
</gene>
<feature type="compositionally biased region" description="Low complexity" evidence="1">
    <location>
        <begin position="1"/>
        <end position="12"/>
    </location>
</feature>
<evidence type="ECO:0000313" key="3">
    <source>
        <dbReference type="Proteomes" id="UP000242877"/>
    </source>
</evidence>
<proteinExistence type="predicted"/>
<evidence type="ECO:0000313" key="2">
    <source>
        <dbReference type="EMBL" id="KZZ89106.1"/>
    </source>
</evidence>
<protein>
    <recommendedName>
        <fullName evidence="4">TOM core complex subunit Tom6</fullName>
    </recommendedName>
</protein>
<organism evidence="2 3">
    <name type="scientific">Ascosphaera apis ARSEF 7405</name>
    <dbReference type="NCBI Taxonomy" id="392613"/>
    <lineage>
        <taxon>Eukaryota</taxon>
        <taxon>Fungi</taxon>
        <taxon>Dikarya</taxon>
        <taxon>Ascomycota</taxon>
        <taxon>Pezizomycotina</taxon>
        <taxon>Eurotiomycetes</taxon>
        <taxon>Eurotiomycetidae</taxon>
        <taxon>Onygenales</taxon>
        <taxon>Ascosphaeraceae</taxon>
        <taxon>Ascosphaera</taxon>
    </lineage>
</organism>
<dbReference type="Proteomes" id="UP000242877">
    <property type="component" value="Unassembled WGS sequence"/>
</dbReference>
<name>A0A167WP65_9EURO</name>
<evidence type="ECO:0008006" key="4">
    <source>
        <dbReference type="Google" id="ProtNLM"/>
    </source>
</evidence>
<dbReference type="VEuPathDB" id="FungiDB:AAP_04591"/>
<keyword evidence="3" id="KW-1185">Reference proteome</keyword>
<evidence type="ECO:0000256" key="1">
    <source>
        <dbReference type="SAM" id="MobiDB-lite"/>
    </source>
</evidence>
<accession>A0A167WP65</accession>
<dbReference type="EMBL" id="AZGZ01000022">
    <property type="protein sequence ID" value="KZZ89106.1"/>
    <property type="molecule type" value="Genomic_DNA"/>
</dbReference>
<feature type="region of interest" description="Disordered" evidence="1">
    <location>
        <begin position="1"/>
        <end position="24"/>
    </location>
</feature>
<dbReference type="AlphaFoldDB" id="A0A167WP65"/>
<reference evidence="2 3" key="1">
    <citation type="journal article" date="2016" name="Genome Biol. Evol.">
        <title>Divergent and convergent evolution of fungal pathogenicity.</title>
        <authorList>
            <person name="Shang Y."/>
            <person name="Xiao G."/>
            <person name="Zheng P."/>
            <person name="Cen K."/>
            <person name="Zhan S."/>
            <person name="Wang C."/>
        </authorList>
    </citation>
    <scope>NUCLEOTIDE SEQUENCE [LARGE SCALE GENOMIC DNA]</scope>
    <source>
        <strain evidence="2 3">ARSEF 7405</strain>
    </source>
</reference>
<dbReference type="OrthoDB" id="5403997at2759"/>
<comment type="caution">
    <text evidence="2">The sequence shown here is derived from an EMBL/GenBank/DDBJ whole genome shotgun (WGS) entry which is preliminary data.</text>
</comment>